<evidence type="ECO:0000313" key="1">
    <source>
        <dbReference type="EMBL" id="QHT78794.1"/>
    </source>
</evidence>
<name>A0A6C0HED8_9ZZZZ</name>
<organism evidence="1">
    <name type="scientific">viral metagenome</name>
    <dbReference type="NCBI Taxonomy" id="1070528"/>
    <lineage>
        <taxon>unclassified sequences</taxon>
        <taxon>metagenomes</taxon>
        <taxon>organismal metagenomes</taxon>
    </lineage>
</organism>
<protein>
    <submittedName>
        <fullName evidence="1">Uncharacterized protein</fullName>
    </submittedName>
</protein>
<dbReference type="EMBL" id="MN739938">
    <property type="protein sequence ID" value="QHT78794.1"/>
    <property type="molecule type" value="Genomic_DNA"/>
</dbReference>
<dbReference type="AlphaFoldDB" id="A0A6C0HED8"/>
<reference evidence="1" key="1">
    <citation type="journal article" date="2020" name="Nature">
        <title>Giant virus diversity and host interactions through global metagenomics.</title>
        <authorList>
            <person name="Schulz F."/>
            <person name="Roux S."/>
            <person name="Paez-Espino D."/>
            <person name="Jungbluth S."/>
            <person name="Walsh D.A."/>
            <person name="Denef V.J."/>
            <person name="McMahon K.D."/>
            <person name="Konstantinidis K.T."/>
            <person name="Eloe-Fadrosh E.A."/>
            <person name="Kyrpides N.C."/>
            <person name="Woyke T."/>
        </authorList>
    </citation>
    <scope>NUCLEOTIDE SEQUENCE</scope>
    <source>
        <strain evidence="1">GVMAG-M-3300023179-92</strain>
    </source>
</reference>
<proteinExistence type="predicted"/>
<sequence>MDNERLSEKRKEVDLITLSLYKEYNFLIYVISTFFNYITIKRDGYISVTSESVDSKLIGKPKLTDTMVKYVIRNILGIDIIYSTIQIKRVIEFDFFEKLKISLISKEQVEVDFANHLSKDIQKVLKEVYTKDDIELITNGAFNEITQYMNFVFTQFIISDSEELSLDVIKSNIDNWTHRKGDNVFVPIDYKFNNDVYNTMLQSYIWILCGLTDWLEKDTIDENDVITANLILFYGFKKYFNDKIDIRVTKTTPQYIITMDNIAGALYNHDFFVSKTALEMLSKNLSNLINQYHTELLSYDISVENREKTEKLLSELESKGKLKFNREDTEYLIKNNRIFTSSDIYNHLMIFSKQI</sequence>
<accession>A0A6C0HED8</accession>